<dbReference type="CDD" id="cd07377">
    <property type="entry name" value="WHTH_GntR"/>
    <property type="match status" value="1"/>
</dbReference>
<keyword evidence="3" id="KW-0804">Transcription</keyword>
<name>A0ABS7HK11_9MICO</name>
<sequence length="245" mass="27149">MTKVAGARSKGSMTSQVQDLLLRLIKDELKPGDQLPSEPELSVRYSVSRSTIREVLKLLEQDGLVYAVQGRGRFVSVLGAFSVERPITRYESMTDMLSSLGYDITTVVLDVREVGAPPRVAQLLDLNEGDPVIQLSRLRLNGDEPIVFNFNMVRRDALPGPLTYRDWGSSLTAALKAHGHVIETSAARISATNLPAEYSERYNLGGLDPWLAIEESCITRDGVRVLYACDYHRGDLIGFNVLRRG</sequence>
<evidence type="ECO:0000259" key="4">
    <source>
        <dbReference type="PROSITE" id="PS50949"/>
    </source>
</evidence>
<reference evidence="5 6" key="1">
    <citation type="journal article" date="2021" name="MBio">
        <title>Poor Competitiveness of Bradyrhizobium in Pigeon Pea Root Colonization in Indian Soils.</title>
        <authorList>
            <person name="Chalasani D."/>
            <person name="Basu A."/>
            <person name="Pullabhotla S.V.S.R.N."/>
            <person name="Jorrin B."/>
            <person name="Neal A.L."/>
            <person name="Poole P.S."/>
            <person name="Podile A.R."/>
            <person name="Tkacz A."/>
        </authorList>
    </citation>
    <scope>NUCLEOTIDE SEQUENCE [LARGE SCALE GENOMIC DNA]</scope>
    <source>
        <strain evidence="5 6">HU14</strain>
    </source>
</reference>
<dbReference type="InterPro" id="IPR036388">
    <property type="entry name" value="WH-like_DNA-bd_sf"/>
</dbReference>
<evidence type="ECO:0000256" key="1">
    <source>
        <dbReference type="ARBA" id="ARBA00023015"/>
    </source>
</evidence>
<dbReference type="RefSeq" id="WP_220299786.1">
    <property type="nucleotide sequence ID" value="NZ_JAEUAW010000003.1"/>
</dbReference>
<protein>
    <submittedName>
        <fullName evidence="5">GntR family transcriptional regulator</fullName>
    </submittedName>
</protein>
<dbReference type="PANTHER" id="PTHR44846:SF17">
    <property type="entry name" value="GNTR-FAMILY TRANSCRIPTIONAL REGULATOR"/>
    <property type="match status" value="1"/>
</dbReference>
<keyword evidence="6" id="KW-1185">Reference proteome</keyword>
<dbReference type="InterPro" id="IPR028978">
    <property type="entry name" value="Chorismate_lyase_/UTRA_dom_sf"/>
</dbReference>
<dbReference type="PANTHER" id="PTHR44846">
    <property type="entry name" value="MANNOSYL-D-GLYCERATE TRANSPORT/METABOLISM SYSTEM REPRESSOR MNGR-RELATED"/>
    <property type="match status" value="1"/>
</dbReference>
<dbReference type="InterPro" id="IPR011663">
    <property type="entry name" value="UTRA"/>
</dbReference>
<dbReference type="SUPFAM" id="SSF46785">
    <property type="entry name" value="Winged helix' DNA-binding domain"/>
    <property type="match status" value="1"/>
</dbReference>
<dbReference type="Pfam" id="PF07702">
    <property type="entry name" value="UTRA"/>
    <property type="match status" value="1"/>
</dbReference>
<dbReference type="Pfam" id="PF00392">
    <property type="entry name" value="GntR"/>
    <property type="match status" value="1"/>
</dbReference>
<dbReference type="InterPro" id="IPR000524">
    <property type="entry name" value="Tscrpt_reg_HTH_GntR"/>
</dbReference>
<dbReference type="InterPro" id="IPR050679">
    <property type="entry name" value="Bact_HTH_transcr_reg"/>
</dbReference>
<dbReference type="SMART" id="SM00345">
    <property type="entry name" value="HTH_GNTR"/>
    <property type="match status" value="1"/>
</dbReference>
<dbReference type="Gene3D" id="3.40.1410.10">
    <property type="entry name" value="Chorismate lyase-like"/>
    <property type="match status" value="1"/>
</dbReference>
<gene>
    <name evidence="5" type="ORF">JNB62_05165</name>
</gene>
<evidence type="ECO:0000256" key="3">
    <source>
        <dbReference type="ARBA" id="ARBA00023163"/>
    </source>
</evidence>
<dbReference type="SMART" id="SM00866">
    <property type="entry name" value="UTRA"/>
    <property type="match status" value="1"/>
</dbReference>
<accession>A0ABS7HK11</accession>
<proteinExistence type="predicted"/>
<dbReference type="Proteomes" id="UP001196843">
    <property type="component" value="Unassembled WGS sequence"/>
</dbReference>
<evidence type="ECO:0000313" key="6">
    <source>
        <dbReference type="Proteomes" id="UP001196843"/>
    </source>
</evidence>
<comment type="caution">
    <text evidence="5">The sequence shown here is derived from an EMBL/GenBank/DDBJ whole genome shotgun (WGS) entry which is preliminary data.</text>
</comment>
<dbReference type="Gene3D" id="1.10.10.10">
    <property type="entry name" value="Winged helix-like DNA-binding domain superfamily/Winged helix DNA-binding domain"/>
    <property type="match status" value="1"/>
</dbReference>
<keyword evidence="1" id="KW-0805">Transcription regulation</keyword>
<dbReference type="PROSITE" id="PS50949">
    <property type="entry name" value="HTH_GNTR"/>
    <property type="match status" value="1"/>
</dbReference>
<dbReference type="SUPFAM" id="SSF64288">
    <property type="entry name" value="Chorismate lyase-like"/>
    <property type="match status" value="1"/>
</dbReference>
<dbReference type="PRINTS" id="PR00035">
    <property type="entry name" value="HTHGNTR"/>
</dbReference>
<dbReference type="EMBL" id="JAEUAW010000003">
    <property type="protein sequence ID" value="MBW9093065.1"/>
    <property type="molecule type" value="Genomic_DNA"/>
</dbReference>
<evidence type="ECO:0000313" key="5">
    <source>
        <dbReference type="EMBL" id="MBW9093065.1"/>
    </source>
</evidence>
<organism evidence="5 6">
    <name type="scientific">Microbacterium jejuense</name>
    <dbReference type="NCBI Taxonomy" id="1263637"/>
    <lineage>
        <taxon>Bacteria</taxon>
        <taxon>Bacillati</taxon>
        <taxon>Actinomycetota</taxon>
        <taxon>Actinomycetes</taxon>
        <taxon>Micrococcales</taxon>
        <taxon>Microbacteriaceae</taxon>
        <taxon>Microbacterium</taxon>
    </lineage>
</organism>
<feature type="domain" description="HTH gntR-type" evidence="4">
    <location>
        <begin position="11"/>
        <end position="78"/>
    </location>
</feature>
<dbReference type="InterPro" id="IPR036390">
    <property type="entry name" value="WH_DNA-bd_sf"/>
</dbReference>
<keyword evidence="2" id="KW-0238">DNA-binding</keyword>
<evidence type="ECO:0000256" key="2">
    <source>
        <dbReference type="ARBA" id="ARBA00023125"/>
    </source>
</evidence>